<proteinExistence type="inferred from homology"/>
<dbReference type="GO" id="GO:0004252">
    <property type="term" value="F:serine-type endopeptidase activity"/>
    <property type="evidence" value="ECO:0007669"/>
    <property type="project" value="UniProtKB-UniRule"/>
</dbReference>
<evidence type="ECO:0000256" key="4">
    <source>
        <dbReference type="ARBA" id="ARBA00022801"/>
    </source>
</evidence>
<evidence type="ECO:0000313" key="9">
    <source>
        <dbReference type="Proteomes" id="UP000184363"/>
    </source>
</evidence>
<organism evidence="8 9">
    <name type="scientific">Pseudonocardia thermophila</name>
    <dbReference type="NCBI Taxonomy" id="1848"/>
    <lineage>
        <taxon>Bacteria</taxon>
        <taxon>Bacillati</taxon>
        <taxon>Actinomycetota</taxon>
        <taxon>Actinomycetes</taxon>
        <taxon>Pseudonocardiales</taxon>
        <taxon>Pseudonocardiaceae</taxon>
        <taxon>Pseudonocardia</taxon>
    </lineage>
</organism>
<comment type="catalytic activity">
    <reaction evidence="6">
        <text>Hydrolysis of proteins to small peptides in the presence of ATP and magnesium. alpha-casein is the usual test substrate. In the absence of ATP, only oligopeptides shorter than five residues are hydrolyzed (such as succinyl-Leu-Tyr-|-NHMec, and Leu-Tyr-Leu-|-Tyr-Trp, in which cleavage of the -Tyr-|-Leu- and -Tyr-|-Trp bonds also occurs).</text>
        <dbReference type="EC" id="3.4.21.92"/>
    </reaction>
</comment>
<gene>
    <name evidence="6" type="primary">clpP</name>
    <name evidence="8" type="ORF">SAMN05443637_12110</name>
</gene>
<keyword evidence="9" id="KW-1185">Reference proteome</keyword>
<evidence type="ECO:0000256" key="1">
    <source>
        <dbReference type="ARBA" id="ARBA00007039"/>
    </source>
</evidence>
<dbReference type="Pfam" id="PF00574">
    <property type="entry name" value="CLP_protease"/>
    <property type="match status" value="1"/>
</dbReference>
<dbReference type="EMBL" id="FRAP01000021">
    <property type="protein sequence ID" value="SHL20734.1"/>
    <property type="molecule type" value="Genomic_DNA"/>
</dbReference>
<comment type="subcellular location">
    <subcellularLocation>
        <location evidence="6">Cytoplasm</location>
    </subcellularLocation>
</comment>
<dbReference type="Gene3D" id="3.90.226.10">
    <property type="entry name" value="2-enoyl-CoA Hydratase, Chain A, domain 1"/>
    <property type="match status" value="1"/>
</dbReference>
<comment type="similarity">
    <text evidence="1 6 7">Belongs to the peptidase S14 family.</text>
</comment>
<dbReference type="InterPro" id="IPR023562">
    <property type="entry name" value="ClpP/TepA"/>
</dbReference>
<evidence type="ECO:0000256" key="5">
    <source>
        <dbReference type="ARBA" id="ARBA00022825"/>
    </source>
</evidence>
<name>A0A1M6YQY6_PSETH</name>
<dbReference type="PANTHER" id="PTHR10381:SF70">
    <property type="entry name" value="ATP-DEPENDENT CLP PROTEASE PROTEOLYTIC SUBUNIT"/>
    <property type="match status" value="1"/>
</dbReference>
<dbReference type="GO" id="GO:0009368">
    <property type="term" value="C:endopeptidase Clp complex"/>
    <property type="evidence" value="ECO:0007669"/>
    <property type="project" value="TreeGrafter"/>
</dbReference>
<dbReference type="SUPFAM" id="SSF52096">
    <property type="entry name" value="ClpP/crotonase"/>
    <property type="match status" value="1"/>
</dbReference>
<dbReference type="NCBIfam" id="NF001368">
    <property type="entry name" value="PRK00277.1"/>
    <property type="match status" value="1"/>
</dbReference>
<comment type="subunit">
    <text evidence="6">Fourteen ClpP subunits assemble into 2 heptameric rings which stack back to back to give a disk-like structure with a central cavity, resembling the structure of eukaryotic proteasomes.</text>
</comment>
<dbReference type="InterPro" id="IPR001907">
    <property type="entry name" value="ClpP"/>
</dbReference>
<dbReference type="EC" id="3.4.21.92" evidence="6"/>
<dbReference type="Proteomes" id="UP000184363">
    <property type="component" value="Unassembled WGS sequence"/>
</dbReference>
<dbReference type="InterPro" id="IPR029045">
    <property type="entry name" value="ClpP/crotonase-like_dom_sf"/>
</dbReference>
<dbReference type="GO" id="GO:0004176">
    <property type="term" value="F:ATP-dependent peptidase activity"/>
    <property type="evidence" value="ECO:0007669"/>
    <property type="project" value="InterPro"/>
</dbReference>
<feature type="active site" description="Nucleophile" evidence="6">
    <location>
        <position position="102"/>
    </location>
</feature>
<keyword evidence="3 6" id="KW-0645">Protease</keyword>
<dbReference type="CDD" id="cd07017">
    <property type="entry name" value="S14_ClpP_2"/>
    <property type="match status" value="1"/>
</dbReference>
<dbReference type="GO" id="GO:0006515">
    <property type="term" value="P:protein quality control for misfolded or incompletely synthesized proteins"/>
    <property type="evidence" value="ECO:0007669"/>
    <property type="project" value="TreeGrafter"/>
</dbReference>
<reference evidence="8 9" key="1">
    <citation type="submission" date="2016-11" db="EMBL/GenBank/DDBJ databases">
        <authorList>
            <person name="Jaros S."/>
            <person name="Januszkiewicz K."/>
            <person name="Wedrychowicz H."/>
        </authorList>
    </citation>
    <scope>NUCLEOTIDE SEQUENCE [LARGE SCALE GENOMIC DNA]</scope>
    <source>
        <strain evidence="8 9">DSM 43832</strain>
    </source>
</reference>
<accession>A0A1M6YQY6</accession>
<dbReference type="GO" id="GO:0051117">
    <property type="term" value="F:ATPase binding"/>
    <property type="evidence" value="ECO:0007669"/>
    <property type="project" value="TreeGrafter"/>
</dbReference>
<dbReference type="STRING" id="1848.SAMN05443637_12110"/>
<dbReference type="PANTHER" id="PTHR10381">
    <property type="entry name" value="ATP-DEPENDENT CLP PROTEASE PROTEOLYTIC SUBUNIT"/>
    <property type="match status" value="1"/>
</dbReference>
<evidence type="ECO:0000256" key="3">
    <source>
        <dbReference type="ARBA" id="ARBA00022670"/>
    </source>
</evidence>
<evidence type="ECO:0000313" key="8">
    <source>
        <dbReference type="EMBL" id="SHL20734.1"/>
    </source>
</evidence>
<dbReference type="AlphaFoldDB" id="A0A1M6YQY6"/>
<dbReference type="NCBIfam" id="NF009205">
    <property type="entry name" value="PRK12553.1"/>
    <property type="match status" value="1"/>
</dbReference>
<dbReference type="GO" id="GO:0005737">
    <property type="term" value="C:cytoplasm"/>
    <property type="evidence" value="ECO:0007669"/>
    <property type="project" value="UniProtKB-SubCell"/>
</dbReference>
<keyword evidence="4 6" id="KW-0378">Hydrolase</keyword>
<dbReference type="FunFam" id="3.90.226.10:FF:000002">
    <property type="entry name" value="ATP-dependent Clp protease proteolytic subunit"/>
    <property type="match status" value="1"/>
</dbReference>
<sequence>MNRRVGSPLSRSGSGFGMGLSDSVYERLLAQRIIVLGQEVDDEIANRICAQLLLLAAEDSERDIMLYINSPGGSVTAGMAIYDTMQWIKPDVQTVAMGLAASMGQVLLTAGAPGKRLALPHAEILMHQGSAGVGGDESDIVIQSRRLSRINRQLAELTAAATGQSVETIMRDADRDRWFTAQEAMEYGLIDKIIPIGQFARGFDGVNSNTSGTNGAS</sequence>
<dbReference type="PRINTS" id="PR00127">
    <property type="entry name" value="CLPPROTEASEP"/>
</dbReference>
<evidence type="ECO:0000256" key="7">
    <source>
        <dbReference type="RuleBase" id="RU003567"/>
    </source>
</evidence>
<dbReference type="HAMAP" id="MF_00444">
    <property type="entry name" value="ClpP"/>
    <property type="match status" value="1"/>
</dbReference>
<keyword evidence="2 6" id="KW-0963">Cytoplasm</keyword>
<comment type="function">
    <text evidence="6">Cleaves peptides in various proteins in a process that requires ATP hydrolysis. Has a chymotrypsin-like activity. Plays a major role in the degradation of misfolded proteins.</text>
</comment>
<evidence type="ECO:0000256" key="2">
    <source>
        <dbReference type="ARBA" id="ARBA00022490"/>
    </source>
</evidence>
<keyword evidence="5 6" id="KW-0720">Serine protease</keyword>
<feature type="active site" evidence="6">
    <location>
        <position position="127"/>
    </location>
</feature>
<evidence type="ECO:0000256" key="6">
    <source>
        <dbReference type="HAMAP-Rule" id="MF_00444"/>
    </source>
</evidence>
<protein>
    <recommendedName>
        <fullName evidence="6 7">ATP-dependent Clp protease proteolytic subunit</fullName>
        <ecNumber evidence="6">3.4.21.92</ecNumber>
    </recommendedName>
    <alternativeName>
        <fullName evidence="6">Endopeptidase Clp</fullName>
    </alternativeName>
</protein>